<protein>
    <submittedName>
        <fullName evidence="3">Glycosyltransferase</fullName>
    </submittedName>
</protein>
<organism evidence="3 4">
    <name type="scientific">Campylobacter californiensis</name>
    <dbReference type="NCBI Taxonomy" id="1032243"/>
    <lineage>
        <taxon>Bacteria</taxon>
        <taxon>Pseudomonadati</taxon>
        <taxon>Campylobacterota</taxon>
        <taxon>Epsilonproteobacteria</taxon>
        <taxon>Campylobacterales</taxon>
        <taxon>Campylobacteraceae</taxon>
        <taxon>Campylobacter</taxon>
    </lineage>
</organism>
<dbReference type="AlphaFoldDB" id="A0AAW3ZTI0"/>
<dbReference type="InterPro" id="IPR001296">
    <property type="entry name" value="Glyco_trans_1"/>
</dbReference>
<dbReference type="InterPro" id="IPR028098">
    <property type="entry name" value="Glyco_trans_4-like_N"/>
</dbReference>
<evidence type="ECO:0000259" key="2">
    <source>
        <dbReference type="Pfam" id="PF13439"/>
    </source>
</evidence>
<reference evidence="3 4" key="1">
    <citation type="submission" date="2015-08" db="EMBL/GenBank/DDBJ databases">
        <title>Comparative genomics of the Campylobacter concisus group.</title>
        <authorList>
            <person name="Yee E."/>
            <person name="Chapman M.H."/>
            <person name="Huynh S."/>
            <person name="Bono J.L."/>
            <person name="On S.L."/>
            <person name="St Leger J."/>
            <person name="Foster G."/>
            <person name="Parker C.T."/>
            <person name="Miller W.G."/>
        </authorList>
    </citation>
    <scope>NUCLEOTIDE SEQUENCE [LARGE SCALE GENOMIC DNA]</scope>
    <source>
        <strain evidence="3 4">RM9337</strain>
    </source>
</reference>
<dbReference type="PANTHER" id="PTHR12526">
    <property type="entry name" value="GLYCOSYLTRANSFERASE"/>
    <property type="match status" value="1"/>
</dbReference>
<dbReference type="SUPFAM" id="SSF53756">
    <property type="entry name" value="UDP-Glycosyltransferase/glycogen phosphorylase"/>
    <property type="match status" value="1"/>
</dbReference>
<dbReference type="Proteomes" id="UP000650616">
    <property type="component" value="Unassembled WGS sequence"/>
</dbReference>
<evidence type="ECO:0000313" key="3">
    <source>
        <dbReference type="EMBL" id="MBE3608674.1"/>
    </source>
</evidence>
<evidence type="ECO:0000259" key="1">
    <source>
        <dbReference type="Pfam" id="PF00534"/>
    </source>
</evidence>
<accession>A0AAW3ZTI0</accession>
<evidence type="ECO:0000313" key="4">
    <source>
        <dbReference type="Proteomes" id="UP000650616"/>
    </source>
</evidence>
<dbReference type="Pfam" id="PF00534">
    <property type="entry name" value="Glycos_transf_1"/>
    <property type="match status" value="1"/>
</dbReference>
<gene>
    <name evidence="3" type="ORF">CCAL9337_08080</name>
</gene>
<dbReference type="PANTHER" id="PTHR12526:SF630">
    <property type="entry name" value="GLYCOSYLTRANSFERASE"/>
    <property type="match status" value="1"/>
</dbReference>
<name>A0AAW3ZTI0_9BACT</name>
<proteinExistence type="predicted"/>
<feature type="domain" description="Glycosyl transferase family 1" evidence="1">
    <location>
        <begin position="170"/>
        <end position="324"/>
    </location>
</feature>
<dbReference type="RefSeq" id="WP_170016959.1">
    <property type="nucleotide sequence ID" value="NZ_CP012545.1"/>
</dbReference>
<dbReference type="Gene3D" id="3.40.50.2000">
    <property type="entry name" value="Glycogen Phosphorylase B"/>
    <property type="match status" value="2"/>
</dbReference>
<feature type="domain" description="Glycosyltransferase subfamily 4-like N-terminal" evidence="2">
    <location>
        <begin position="13"/>
        <end position="143"/>
    </location>
</feature>
<dbReference type="EMBL" id="LIWG01000011">
    <property type="protein sequence ID" value="MBE3608674.1"/>
    <property type="molecule type" value="Genomic_DNA"/>
</dbReference>
<dbReference type="Pfam" id="PF13439">
    <property type="entry name" value="Glyco_transf_4"/>
    <property type="match status" value="1"/>
</dbReference>
<sequence length="348" mass="39528">MKILFVIAALRNGGAERVLSIVSSELAKDNEVYIAVLEENLGLYEFNSNIKFIYPKIYGSSRLLSKIKKIFALRKCFKEINPDVIISFIDWTNVACVAANLGLGYKHIATEHHANEYLTSAKFRLIRDLAYKRVDMLSVLSKSDFEYYNFVKNRTILHNPCFLASPIYCKKENIILSVGRLEKVKGYDVYLDALKKVPKELLNGWRIVIAGDGSLRGKLEQKAKEYGLEVEFLGHVNDVAPLYEKAKIFVISSRSEGLSNVLIEAANFNCARISSDTVGAKELIRNGIDGLIFENQNKDDLAFMLEEILNDDNLRKKIAQNAKDKVDEFSVANIMKKWRKVIEETVKQ</sequence>
<comment type="caution">
    <text evidence="3">The sequence shown here is derived from an EMBL/GenBank/DDBJ whole genome shotgun (WGS) entry which is preliminary data.</text>
</comment>
<dbReference type="GO" id="GO:0016757">
    <property type="term" value="F:glycosyltransferase activity"/>
    <property type="evidence" value="ECO:0007669"/>
    <property type="project" value="InterPro"/>
</dbReference>
<keyword evidence="4" id="KW-1185">Reference proteome</keyword>